<gene>
    <name evidence="3" type="ORF">C7400_118141</name>
    <name evidence="4" type="ORF">SAMN05216550_115163</name>
</gene>
<proteinExistence type="predicted"/>
<dbReference type="EMBL" id="FNZM01000015">
    <property type="protein sequence ID" value="SEK06802.1"/>
    <property type="molecule type" value="Genomic_DNA"/>
</dbReference>
<evidence type="ECO:0000313" key="6">
    <source>
        <dbReference type="Proteomes" id="UP000247515"/>
    </source>
</evidence>
<feature type="compositionally biased region" description="Polar residues" evidence="1">
    <location>
        <begin position="97"/>
        <end position="114"/>
    </location>
</feature>
<dbReference type="RefSeq" id="WP_065064991.1">
    <property type="nucleotide sequence ID" value="NZ_CADFGN010000013.1"/>
</dbReference>
<evidence type="ECO:0000256" key="1">
    <source>
        <dbReference type="SAM" id="MobiDB-lite"/>
    </source>
</evidence>
<protein>
    <submittedName>
        <fullName evidence="4">Uncharacterized protein</fullName>
    </submittedName>
</protein>
<dbReference type="OrthoDB" id="9916747at2"/>
<evidence type="ECO:0000313" key="3">
    <source>
        <dbReference type="EMBL" id="PXX11820.1"/>
    </source>
</evidence>
<comment type="caution">
    <text evidence="4">The sequence shown here is derived from an EMBL/GenBank/DDBJ whole genome shotgun (WGS) entry which is preliminary data.</text>
</comment>
<feature type="compositionally biased region" description="Basic and acidic residues" evidence="1">
    <location>
        <begin position="49"/>
        <end position="84"/>
    </location>
</feature>
<organism evidence="4 5">
    <name type="scientific">Paraburkholderia tropica</name>
    <dbReference type="NCBI Taxonomy" id="92647"/>
    <lineage>
        <taxon>Bacteria</taxon>
        <taxon>Pseudomonadati</taxon>
        <taxon>Pseudomonadota</taxon>
        <taxon>Betaproteobacteria</taxon>
        <taxon>Burkholderiales</taxon>
        <taxon>Burkholderiaceae</taxon>
        <taxon>Paraburkholderia</taxon>
    </lineage>
</organism>
<accession>A0A1A5X327</accession>
<evidence type="ECO:0000313" key="5">
    <source>
        <dbReference type="Proteomes" id="UP000183529"/>
    </source>
</evidence>
<reference evidence="3 6" key="2">
    <citation type="submission" date="2018-05" db="EMBL/GenBank/DDBJ databases">
        <title>Genomic Encyclopedia of Type Strains, Phase IV (KMG-V): Genome sequencing to study the core and pangenomes of soil and plant-associated prokaryotes.</title>
        <authorList>
            <person name="Whitman W."/>
        </authorList>
    </citation>
    <scope>NUCLEOTIDE SEQUENCE [LARGE SCALE GENOMIC DNA]</scope>
    <source>
        <strain evidence="3 6">SIr-6563</strain>
    </source>
</reference>
<feature type="signal peptide" evidence="2">
    <location>
        <begin position="1"/>
        <end position="25"/>
    </location>
</feature>
<feature type="compositionally biased region" description="Pro residues" evidence="1">
    <location>
        <begin position="30"/>
        <end position="39"/>
    </location>
</feature>
<keyword evidence="6" id="KW-1185">Reference proteome</keyword>
<dbReference type="Proteomes" id="UP000247515">
    <property type="component" value="Unassembled WGS sequence"/>
</dbReference>
<feature type="chain" id="PRO_5015053509" evidence="2">
    <location>
        <begin position="26"/>
        <end position="114"/>
    </location>
</feature>
<dbReference type="EMBL" id="QJJV01000018">
    <property type="protein sequence ID" value="PXX11820.1"/>
    <property type="molecule type" value="Genomic_DNA"/>
</dbReference>
<keyword evidence="2" id="KW-0732">Signal</keyword>
<dbReference type="Proteomes" id="UP000183529">
    <property type="component" value="Unassembled WGS sequence"/>
</dbReference>
<dbReference type="AlphaFoldDB" id="A0A1A5X327"/>
<evidence type="ECO:0000313" key="4">
    <source>
        <dbReference type="EMBL" id="SEK06802.1"/>
    </source>
</evidence>
<name>A0A1A5X327_9BURK</name>
<sequence>MRSRIATTAVVLTLVGAMIAGSVLAQQPAPANPAQPAPPAAATHNDPIVQKRMEIREANREQRAKKSEAKKVYRNEAKQARSERNQSAQESRARAQNALNAPNSGAPNIAPNTQ</sequence>
<evidence type="ECO:0000256" key="2">
    <source>
        <dbReference type="SAM" id="SignalP"/>
    </source>
</evidence>
<reference evidence="4 5" key="1">
    <citation type="submission" date="2016-10" db="EMBL/GenBank/DDBJ databases">
        <authorList>
            <person name="Varghese N."/>
            <person name="Submissions S."/>
        </authorList>
    </citation>
    <scope>NUCLEOTIDE SEQUENCE [LARGE SCALE GENOMIC DNA]</scope>
    <source>
        <strain evidence="4 5">LMG 22274</strain>
    </source>
</reference>
<feature type="region of interest" description="Disordered" evidence="1">
    <location>
        <begin position="27"/>
        <end position="114"/>
    </location>
</feature>